<dbReference type="GO" id="GO:0015074">
    <property type="term" value="P:DNA integration"/>
    <property type="evidence" value="ECO:0007669"/>
    <property type="project" value="InterPro"/>
</dbReference>
<dbReference type="Gene3D" id="3.30.420.10">
    <property type="entry name" value="Ribonuclease H-like superfamily/Ribonuclease H"/>
    <property type="match status" value="2"/>
</dbReference>
<keyword evidence="3" id="KW-1185">Reference proteome</keyword>
<dbReference type="InterPro" id="IPR012337">
    <property type="entry name" value="RNaseH-like_sf"/>
</dbReference>
<dbReference type="InterPro" id="IPR001584">
    <property type="entry name" value="Integrase_cat-core"/>
</dbReference>
<dbReference type="STRING" id="22663.A0A2I0JC38"/>
<feature type="domain" description="Integrase catalytic" evidence="1">
    <location>
        <begin position="138"/>
        <end position="309"/>
    </location>
</feature>
<dbReference type="EMBL" id="PGOL01001831">
    <property type="protein sequence ID" value="PKI53809.1"/>
    <property type="molecule type" value="Genomic_DNA"/>
</dbReference>
<evidence type="ECO:0000313" key="2">
    <source>
        <dbReference type="EMBL" id="PKI53809.1"/>
    </source>
</evidence>
<dbReference type="GO" id="GO:0004523">
    <property type="term" value="F:RNA-DNA hybrid ribonuclease activity"/>
    <property type="evidence" value="ECO:0007669"/>
    <property type="project" value="InterPro"/>
</dbReference>
<comment type="caution">
    <text evidence="2">The sequence shown here is derived from an EMBL/GenBank/DDBJ whole genome shotgun (WGS) entry which is preliminary data.</text>
</comment>
<dbReference type="GO" id="GO:0003676">
    <property type="term" value="F:nucleic acid binding"/>
    <property type="evidence" value="ECO:0007669"/>
    <property type="project" value="InterPro"/>
</dbReference>
<gene>
    <name evidence="2" type="ORF">CRG98_025815</name>
</gene>
<dbReference type="InterPro" id="IPR002156">
    <property type="entry name" value="RNaseH_domain"/>
</dbReference>
<dbReference type="PROSITE" id="PS50994">
    <property type="entry name" value="INTEGRASE"/>
    <property type="match status" value="1"/>
</dbReference>
<proteinExistence type="predicted"/>
<dbReference type="AlphaFoldDB" id="A0A2I0JC38"/>
<accession>A0A2I0JC38</accession>
<sequence>MEDVFRRRSKFHWVRHRFSTDIPQRMLLKVDFPYTNNVAECEAWIIGLQAAIDFKVKELEVFDDSILTIFQMLGQWKTNDAKLVLYHEYLEELAENFEKISFTNTPRIKNQFEDALVTLASMVSITKENLIEPVKIEIAKGPAHCDAIEVNDEQPWYEDIKHFLRTSQYPTFANRCDRKILWRLAAHYFLSGEAITLASVTAKAVARFLKCNIIARYGVPATIITNNAKNLNNKIIDELCEQFKVQHRNSTPYRPQMNGAVEAANKNIKKIIEKMTLNLIDEKRLTALCYGQCYQQRMARAFNARVRHREFNTGDLVLRKVLHITLDSRGKFAYKYDGPFVVRETFSGGAIILSDMDETENALLDNADALKKYYP</sequence>
<reference evidence="2 3" key="1">
    <citation type="submission" date="2017-11" db="EMBL/GenBank/DDBJ databases">
        <title>De-novo sequencing of pomegranate (Punica granatum L.) genome.</title>
        <authorList>
            <person name="Akparov Z."/>
            <person name="Amiraslanov A."/>
            <person name="Hajiyeva S."/>
            <person name="Abbasov M."/>
            <person name="Kaur K."/>
            <person name="Hamwieh A."/>
            <person name="Solovyev V."/>
            <person name="Salamov A."/>
            <person name="Braich B."/>
            <person name="Kosarev P."/>
            <person name="Mahmoud A."/>
            <person name="Hajiyev E."/>
            <person name="Babayeva S."/>
            <person name="Izzatullayeva V."/>
            <person name="Mammadov A."/>
            <person name="Mammadov A."/>
            <person name="Sharifova S."/>
            <person name="Ojaghi J."/>
            <person name="Eynullazada K."/>
            <person name="Bayramov B."/>
            <person name="Abdulazimova A."/>
            <person name="Shahmuradov I."/>
        </authorList>
    </citation>
    <scope>NUCLEOTIDE SEQUENCE [LARGE SCALE GENOMIC DNA]</scope>
    <source>
        <strain evidence="3">cv. AG2017</strain>
        <tissue evidence="2">Leaf</tissue>
    </source>
</reference>
<evidence type="ECO:0000259" key="1">
    <source>
        <dbReference type="PROSITE" id="PS50994"/>
    </source>
</evidence>
<protein>
    <recommendedName>
        <fullName evidence="1">Integrase catalytic domain-containing protein</fullName>
    </recommendedName>
</protein>
<dbReference type="InterPro" id="IPR036397">
    <property type="entry name" value="RNaseH_sf"/>
</dbReference>
<evidence type="ECO:0000313" key="3">
    <source>
        <dbReference type="Proteomes" id="UP000233551"/>
    </source>
</evidence>
<dbReference type="Proteomes" id="UP000233551">
    <property type="component" value="Unassembled WGS sequence"/>
</dbReference>
<dbReference type="PANTHER" id="PTHR48475:SF1">
    <property type="entry name" value="RNASE H TYPE-1 DOMAIN-CONTAINING PROTEIN"/>
    <property type="match status" value="1"/>
</dbReference>
<dbReference type="SUPFAM" id="SSF53098">
    <property type="entry name" value="Ribonuclease H-like"/>
    <property type="match status" value="2"/>
</dbReference>
<dbReference type="Pfam" id="PF13456">
    <property type="entry name" value="RVT_3"/>
    <property type="match status" value="1"/>
</dbReference>
<name>A0A2I0JC38_PUNGR</name>
<dbReference type="PANTHER" id="PTHR48475">
    <property type="entry name" value="RIBONUCLEASE H"/>
    <property type="match status" value="1"/>
</dbReference>
<organism evidence="2 3">
    <name type="scientific">Punica granatum</name>
    <name type="common">Pomegranate</name>
    <dbReference type="NCBI Taxonomy" id="22663"/>
    <lineage>
        <taxon>Eukaryota</taxon>
        <taxon>Viridiplantae</taxon>
        <taxon>Streptophyta</taxon>
        <taxon>Embryophyta</taxon>
        <taxon>Tracheophyta</taxon>
        <taxon>Spermatophyta</taxon>
        <taxon>Magnoliopsida</taxon>
        <taxon>eudicotyledons</taxon>
        <taxon>Gunneridae</taxon>
        <taxon>Pentapetalae</taxon>
        <taxon>rosids</taxon>
        <taxon>malvids</taxon>
        <taxon>Myrtales</taxon>
        <taxon>Lythraceae</taxon>
        <taxon>Punica</taxon>
    </lineage>
</organism>